<dbReference type="Gene3D" id="3.40.50.300">
    <property type="entry name" value="P-loop containing nucleotide triphosphate hydrolases"/>
    <property type="match status" value="2"/>
</dbReference>
<dbReference type="InterPro" id="IPR012337">
    <property type="entry name" value="RNaseH-like_sf"/>
</dbReference>
<dbReference type="GO" id="GO:0008408">
    <property type="term" value="F:3'-5' exonuclease activity"/>
    <property type="evidence" value="ECO:0007669"/>
    <property type="project" value="UniProtKB-UniRule"/>
</dbReference>
<gene>
    <name evidence="9 10 12" type="primary">dinG</name>
    <name evidence="12" type="ORF">GJU40_02140</name>
</gene>
<dbReference type="GO" id="GO:0016818">
    <property type="term" value="F:hydrolase activity, acting on acid anhydrides, in phosphorus-containing anhydrides"/>
    <property type="evidence" value="ECO:0007669"/>
    <property type="project" value="InterPro"/>
</dbReference>
<comment type="similarity">
    <text evidence="9 10">Belongs to the helicase family. DinG subfamily. Type 2 sub-subfamily.</text>
</comment>
<dbReference type="SUPFAM" id="SSF53098">
    <property type="entry name" value="Ribonuclease H-like"/>
    <property type="match status" value="1"/>
</dbReference>
<evidence type="ECO:0000256" key="6">
    <source>
        <dbReference type="ARBA" id="ARBA00022839"/>
    </source>
</evidence>
<dbReference type="RefSeq" id="WP_154306093.1">
    <property type="nucleotide sequence ID" value="NZ_WKKI01000002.1"/>
</dbReference>
<dbReference type="PANTHER" id="PTHR11472">
    <property type="entry name" value="DNA REPAIR DEAD HELICASE RAD3/XP-D SUBFAMILY MEMBER"/>
    <property type="match status" value="1"/>
</dbReference>
<evidence type="ECO:0000256" key="2">
    <source>
        <dbReference type="ARBA" id="ARBA00022722"/>
    </source>
</evidence>
<keyword evidence="1" id="KW-0004">4Fe-4S</keyword>
<dbReference type="InterPro" id="IPR027417">
    <property type="entry name" value="P-loop_NTPase"/>
</dbReference>
<dbReference type="Proteomes" id="UP000448867">
    <property type="component" value="Unassembled WGS sequence"/>
</dbReference>
<dbReference type="GO" id="GO:0051539">
    <property type="term" value="F:4 iron, 4 sulfur cluster binding"/>
    <property type="evidence" value="ECO:0007669"/>
    <property type="project" value="UniProtKB-KW"/>
</dbReference>
<comment type="function">
    <text evidence="9 10">3'-5' exonuclease.</text>
</comment>
<dbReference type="SMART" id="SM00479">
    <property type="entry name" value="EXOIII"/>
    <property type="match status" value="1"/>
</dbReference>
<keyword evidence="1" id="KW-0408">Iron</keyword>
<keyword evidence="1" id="KW-0411">Iron-sulfur</keyword>
<evidence type="ECO:0000256" key="5">
    <source>
        <dbReference type="ARBA" id="ARBA00022801"/>
    </source>
</evidence>
<dbReference type="SMART" id="SM00488">
    <property type="entry name" value="DEXDc2"/>
    <property type="match status" value="1"/>
</dbReference>
<proteinExistence type="inferred from homology"/>
<feature type="short sequence motif" description="DEAH box" evidence="9">
    <location>
        <begin position="464"/>
        <end position="467"/>
    </location>
</feature>
<dbReference type="NCBIfam" id="TIGR01407">
    <property type="entry name" value="dinG_rel"/>
    <property type="match status" value="1"/>
</dbReference>
<dbReference type="FunFam" id="3.30.420.10:FF:000045">
    <property type="entry name" value="3'-5' exonuclease DinG"/>
    <property type="match status" value="1"/>
</dbReference>
<dbReference type="InterPro" id="IPR006054">
    <property type="entry name" value="DnaQ"/>
</dbReference>
<keyword evidence="5 9" id="KW-0378">Hydrolase</keyword>
<evidence type="ECO:0000256" key="1">
    <source>
        <dbReference type="ARBA" id="ARBA00022485"/>
    </source>
</evidence>
<dbReference type="GO" id="GO:0003677">
    <property type="term" value="F:DNA binding"/>
    <property type="evidence" value="ECO:0007669"/>
    <property type="project" value="InterPro"/>
</dbReference>
<keyword evidence="3 9" id="KW-0547">Nucleotide-binding</keyword>
<keyword evidence="13" id="KW-1185">Reference proteome</keyword>
<evidence type="ECO:0000259" key="11">
    <source>
        <dbReference type="PROSITE" id="PS51193"/>
    </source>
</evidence>
<dbReference type="OrthoDB" id="9803913at2"/>
<dbReference type="EC" id="3.1.-.-" evidence="9 10"/>
<protein>
    <recommendedName>
        <fullName evidence="9 10">3'-5' exonuclease DinG</fullName>
        <ecNumber evidence="9 10">3.1.-.-</ecNumber>
    </recommendedName>
</protein>
<dbReference type="EMBL" id="WKKI01000002">
    <property type="protein sequence ID" value="MRX70967.1"/>
    <property type="molecule type" value="Genomic_DNA"/>
</dbReference>
<dbReference type="Pfam" id="PF00929">
    <property type="entry name" value="RNase_T"/>
    <property type="match status" value="1"/>
</dbReference>
<dbReference type="Pfam" id="PF13307">
    <property type="entry name" value="Helicase_C_2"/>
    <property type="match status" value="1"/>
</dbReference>
<dbReference type="PANTHER" id="PTHR11472:SF34">
    <property type="entry name" value="REGULATOR OF TELOMERE ELONGATION HELICASE 1"/>
    <property type="match status" value="1"/>
</dbReference>
<feature type="binding site" evidence="9">
    <location>
        <begin position="286"/>
        <end position="293"/>
    </location>
    <ligand>
        <name>ATP</name>
        <dbReference type="ChEBI" id="CHEBI:30616"/>
    </ligand>
</feature>
<dbReference type="NCBIfam" id="NF005981">
    <property type="entry name" value="PRK08074.1"/>
    <property type="match status" value="1"/>
</dbReference>
<dbReference type="InterPro" id="IPR006310">
    <property type="entry name" value="DinG"/>
</dbReference>
<dbReference type="InterPro" id="IPR045028">
    <property type="entry name" value="DinG/Rad3-like"/>
</dbReference>
<dbReference type="SMART" id="SM00491">
    <property type="entry name" value="HELICc2"/>
    <property type="match status" value="1"/>
</dbReference>
<keyword evidence="7 9" id="KW-0067">ATP-binding</keyword>
<dbReference type="CDD" id="cd06127">
    <property type="entry name" value="DEDDh"/>
    <property type="match status" value="1"/>
</dbReference>
<accession>A0A7X2IW97</accession>
<dbReference type="GO" id="GO:0006260">
    <property type="term" value="P:DNA replication"/>
    <property type="evidence" value="ECO:0007669"/>
    <property type="project" value="InterPro"/>
</dbReference>
<dbReference type="SUPFAM" id="SSF52540">
    <property type="entry name" value="P-loop containing nucleoside triphosphate hydrolases"/>
    <property type="match status" value="2"/>
</dbReference>
<evidence type="ECO:0000256" key="9">
    <source>
        <dbReference type="HAMAP-Rule" id="MF_02206"/>
    </source>
</evidence>
<evidence type="ECO:0000313" key="12">
    <source>
        <dbReference type="EMBL" id="MRX70967.1"/>
    </source>
</evidence>
<organism evidence="12 13">
    <name type="scientific">Metabacillus lacus</name>
    <dbReference type="NCBI Taxonomy" id="1983721"/>
    <lineage>
        <taxon>Bacteria</taxon>
        <taxon>Bacillati</taxon>
        <taxon>Bacillota</taxon>
        <taxon>Bacilli</taxon>
        <taxon>Bacillales</taxon>
        <taxon>Bacillaceae</taxon>
        <taxon>Metabacillus</taxon>
    </lineage>
</organism>
<feature type="domain" description="Helicase ATP-binding" evidence="11">
    <location>
        <begin position="251"/>
        <end position="529"/>
    </location>
</feature>
<dbReference type="InterPro" id="IPR006555">
    <property type="entry name" value="ATP-dep_Helicase_C"/>
</dbReference>
<dbReference type="GO" id="GO:0006281">
    <property type="term" value="P:DNA repair"/>
    <property type="evidence" value="ECO:0007669"/>
    <property type="project" value="UniProtKB-KW"/>
</dbReference>
<dbReference type="PROSITE" id="PS51193">
    <property type="entry name" value="HELICASE_ATP_BIND_2"/>
    <property type="match status" value="1"/>
</dbReference>
<dbReference type="InterPro" id="IPR014013">
    <property type="entry name" value="Helic_SF1/SF2_ATP-bd_DinG/Rad3"/>
</dbReference>
<dbReference type="InterPro" id="IPR013520">
    <property type="entry name" value="Ribonucl_H"/>
</dbReference>
<comment type="caution">
    <text evidence="12">The sequence shown here is derived from an EMBL/GenBank/DDBJ whole genome shotgun (WGS) entry which is preliminary data.</text>
</comment>
<name>A0A7X2IW97_9BACI</name>
<dbReference type="HAMAP" id="MF_02206">
    <property type="entry name" value="DinG_exonucl"/>
    <property type="match status" value="1"/>
</dbReference>
<keyword evidence="1" id="KW-0479">Metal-binding</keyword>
<reference evidence="12 13" key="1">
    <citation type="submission" date="2019-11" db="EMBL/GenBank/DDBJ databases">
        <title>Bacillus lacus genome.</title>
        <authorList>
            <person name="Allen C.J."/>
            <person name="Newman J.D."/>
        </authorList>
    </citation>
    <scope>NUCLEOTIDE SEQUENCE [LARGE SCALE GENOMIC DNA]</scope>
    <source>
        <strain evidence="12 13">KCTC 33946</strain>
    </source>
</reference>
<keyword evidence="8" id="KW-0234">DNA repair</keyword>
<evidence type="ECO:0000256" key="4">
    <source>
        <dbReference type="ARBA" id="ARBA00022763"/>
    </source>
</evidence>
<dbReference type="GO" id="GO:0003887">
    <property type="term" value="F:DNA-directed DNA polymerase activity"/>
    <property type="evidence" value="ECO:0007669"/>
    <property type="project" value="InterPro"/>
</dbReference>
<evidence type="ECO:0000256" key="3">
    <source>
        <dbReference type="ARBA" id="ARBA00022741"/>
    </source>
</evidence>
<evidence type="ECO:0000256" key="8">
    <source>
        <dbReference type="ARBA" id="ARBA00023204"/>
    </source>
</evidence>
<dbReference type="NCBIfam" id="TIGR00573">
    <property type="entry name" value="dnaq"/>
    <property type="match status" value="1"/>
</dbReference>
<dbReference type="GO" id="GO:0005524">
    <property type="term" value="F:ATP binding"/>
    <property type="evidence" value="ECO:0007669"/>
    <property type="project" value="UniProtKB-UniRule"/>
</dbReference>
<keyword evidence="2 9" id="KW-0540">Nuclease</keyword>
<dbReference type="InterPro" id="IPR006554">
    <property type="entry name" value="Helicase-like_DEXD_c2"/>
</dbReference>
<evidence type="ECO:0000256" key="7">
    <source>
        <dbReference type="ARBA" id="ARBA00022840"/>
    </source>
</evidence>
<dbReference type="InterPro" id="IPR036397">
    <property type="entry name" value="RNaseH_sf"/>
</dbReference>
<dbReference type="Gene3D" id="3.30.420.10">
    <property type="entry name" value="Ribonuclease H-like superfamily/Ribonuclease H"/>
    <property type="match status" value="1"/>
</dbReference>
<keyword evidence="6 9" id="KW-0269">Exonuclease</keyword>
<dbReference type="GO" id="GO:0003678">
    <property type="term" value="F:DNA helicase activity"/>
    <property type="evidence" value="ECO:0007669"/>
    <property type="project" value="InterPro"/>
</dbReference>
<dbReference type="AlphaFoldDB" id="A0A7X2IW97"/>
<keyword evidence="4" id="KW-0227">DNA damage</keyword>
<evidence type="ECO:0000256" key="10">
    <source>
        <dbReference type="RuleBase" id="RU364106"/>
    </source>
</evidence>
<keyword evidence="12" id="KW-0347">Helicase</keyword>
<evidence type="ECO:0000313" key="13">
    <source>
        <dbReference type="Proteomes" id="UP000448867"/>
    </source>
</evidence>
<sequence length="933" mass="106099">MKKQRFVVVDVETTGNSPKKGDRIIQIAAVVVENQKIVDTFSSFINPYTEIPLFIEQLTGITQQMVEDAPPFKEVAKTISEMLEDAYFVAHNVYFDLAFIQEELQQSGMPRFQGGLIDTVELARIAYPQSSSYKLTELSEELGIKHDHPHRADSDAEVTAEILLKILAKFQELPVVSLQSLQKLSASFISDIDEILEELVSLNLLRLDKKKDGRFEMAGSLALRKFDSPDIHPEEKDKQFSFQDYMDNTLNTLKEKFGYDIRNSQIQYMNDVYTSFSDNQHSLLEAGTGNGKTLGYLLPSIYYSLRKSVPVVVSTYTTQLQQQIMEGEVALLKTSSPLAFRAALLKGRKHYVSLRKFQAALHDQDDNYDVLLMKAQILIWLTETLTGDIDELNFPSGGAFLWERIHHEASEEKIQDEWEFHCFYNRARNLADSANIIVTNHALLLSDIAENSNALPSYSSMIIDEAHQFERAASRFFGERLSYNDFVFQANRLENEGLLKNMQKEAVQNGLTIQHYEKVKSILPLLIEDANVFFSALHSYGAKKAGQGQSNKVNYRYQLLKEKNRHWQGIIEAGSRVKFLLLDLVNLLKKDMHALYPEAKDMNGITKGEHKSYFQFIYIFKELYEKIDALFFQASSDEVTWIEAQARGAKNAVSVYSQPVDISNILADRFFSARKSVVLTSATLSVRGSFDYIIQSLGLNHFYPRTALYESPFSYKEQAKIFVPTDMPNINQVPQDIFISAIATHISSAAQAVGGRMLILFNSFDMLKKTNSLLKEDDSLSEFVLLAQGTGSGSRSKITKNFKQFPKAILLGTASFWEGVNFPGEELSSLMIVRLPFQPPDEPIAAARSEKIEKQGGNAFYQYSLPEAILRFRQGFGRLIRTKDDKGVLFILDRRISTTRYGKHFIQSLPQADYYERPMGELEEIAKRWLADH</sequence>